<keyword evidence="5 7" id="KW-0472">Membrane</keyword>
<evidence type="ECO:0000256" key="6">
    <source>
        <dbReference type="ARBA" id="ARBA00023310"/>
    </source>
</evidence>
<dbReference type="PANTHER" id="PTHR11910">
    <property type="entry name" value="ATP SYNTHASE DELTA CHAIN"/>
    <property type="match status" value="1"/>
</dbReference>
<dbReference type="RefSeq" id="WP_241445692.1">
    <property type="nucleotide sequence ID" value="NZ_BSUJ01000001.1"/>
</dbReference>
<protein>
    <recommendedName>
        <fullName evidence="7">ATP synthase subunit delta</fullName>
    </recommendedName>
    <alternativeName>
        <fullName evidence="7">ATP synthase F(1) sector subunit delta</fullName>
    </alternativeName>
    <alternativeName>
        <fullName evidence="7">F-type ATPase subunit delta</fullName>
        <shortName evidence="7">F-ATPase subunit delta</shortName>
    </alternativeName>
</protein>
<keyword evidence="9" id="KW-1185">Reference proteome</keyword>
<name>A0ABQ6HRZ1_9MICO</name>
<proteinExistence type="inferred from homology"/>
<dbReference type="Proteomes" id="UP001157109">
    <property type="component" value="Unassembled WGS sequence"/>
</dbReference>
<evidence type="ECO:0000256" key="5">
    <source>
        <dbReference type="ARBA" id="ARBA00023136"/>
    </source>
</evidence>
<dbReference type="NCBIfam" id="TIGR01145">
    <property type="entry name" value="ATP_synt_delta"/>
    <property type="match status" value="1"/>
</dbReference>
<dbReference type="Gene3D" id="1.10.520.20">
    <property type="entry name" value="N-terminal domain of the delta subunit of the F1F0-ATP synthase"/>
    <property type="match status" value="1"/>
</dbReference>
<organism evidence="8 9">
    <name type="scientific">Arsenicicoccus piscis</name>
    <dbReference type="NCBI Taxonomy" id="673954"/>
    <lineage>
        <taxon>Bacteria</taxon>
        <taxon>Bacillati</taxon>
        <taxon>Actinomycetota</taxon>
        <taxon>Actinomycetes</taxon>
        <taxon>Micrococcales</taxon>
        <taxon>Intrasporangiaceae</taxon>
        <taxon>Arsenicicoccus</taxon>
    </lineage>
</organism>
<dbReference type="PRINTS" id="PR00125">
    <property type="entry name" value="ATPASEDELTA"/>
</dbReference>
<dbReference type="Pfam" id="PF00213">
    <property type="entry name" value="OSCP"/>
    <property type="match status" value="1"/>
</dbReference>
<evidence type="ECO:0000256" key="7">
    <source>
        <dbReference type="HAMAP-Rule" id="MF_01416"/>
    </source>
</evidence>
<evidence type="ECO:0000256" key="1">
    <source>
        <dbReference type="ARBA" id="ARBA00004370"/>
    </source>
</evidence>
<dbReference type="EMBL" id="BSUJ01000001">
    <property type="protein sequence ID" value="GMA20284.1"/>
    <property type="molecule type" value="Genomic_DNA"/>
</dbReference>
<evidence type="ECO:0000313" key="8">
    <source>
        <dbReference type="EMBL" id="GMA20284.1"/>
    </source>
</evidence>
<dbReference type="NCBIfam" id="NF009967">
    <property type="entry name" value="PRK13430.1"/>
    <property type="match status" value="1"/>
</dbReference>
<comment type="caution">
    <text evidence="8">The sequence shown here is derived from an EMBL/GenBank/DDBJ whole genome shotgun (WGS) entry which is preliminary data.</text>
</comment>
<evidence type="ECO:0000256" key="4">
    <source>
        <dbReference type="ARBA" id="ARBA00023065"/>
    </source>
</evidence>
<keyword evidence="3 7" id="KW-0375">Hydrogen ion transport</keyword>
<dbReference type="InterPro" id="IPR000711">
    <property type="entry name" value="ATPase_OSCP/dsu"/>
</dbReference>
<accession>A0ABQ6HRZ1</accession>
<comment type="function">
    <text evidence="7">F(1)F(0) ATP synthase produces ATP from ADP in the presence of a proton or sodium gradient. F-type ATPases consist of two structural domains, F(1) containing the extramembraneous catalytic core and F(0) containing the membrane proton channel, linked together by a central stalk and a peripheral stalk. During catalysis, ATP synthesis in the catalytic domain of F(1) is coupled via a rotary mechanism of the central stalk subunits to proton translocation.</text>
</comment>
<comment type="function">
    <text evidence="7">This protein is part of the stalk that links CF(0) to CF(1). It either transmits conformational changes from CF(0) to CF(1) or is implicated in proton conduction.</text>
</comment>
<sequence length="270" mass="29218">MQGQSRTAQAETRRSLQAALDSGADWRQLSDDLFNVVALLDSNVTVRRALADPTREADTRRGIADRLLRGKIGDAALGVVTAAVGSRWSHERDLATALNEAAVEAQVAMADAAGRADDVEEQLFRFERTVAANPELRDALGDPALPVDRKLSIVDQLLGDRVHPETARLLRQVVLNPRGRRFGPALEDILDVAARRRSQLAAVVTVATELDQARHDRLAAALGSIYGRPVQLKVVVDPAVVGGIRVQVCYDVIDGTISSKLDSARRHFGA</sequence>
<dbReference type="InterPro" id="IPR026015">
    <property type="entry name" value="ATP_synth_OSCP/delta_N_sf"/>
</dbReference>
<keyword evidence="7" id="KW-0139">CF(1)</keyword>
<evidence type="ECO:0000313" key="9">
    <source>
        <dbReference type="Proteomes" id="UP001157109"/>
    </source>
</evidence>
<comment type="subcellular location">
    <subcellularLocation>
        <location evidence="7">Cell membrane</location>
        <topology evidence="7">Peripheral membrane protein</topology>
    </subcellularLocation>
    <subcellularLocation>
        <location evidence="1">Membrane</location>
    </subcellularLocation>
</comment>
<evidence type="ECO:0000256" key="3">
    <source>
        <dbReference type="ARBA" id="ARBA00022781"/>
    </source>
</evidence>
<keyword evidence="7" id="KW-1003">Cell membrane</keyword>
<comment type="similarity">
    <text evidence="7">Belongs to the ATPase delta chain family.</text>
</comment>
<reference evidence="9" key="1">
    <citation type="journal article" date="2019" name="Int. J. Syst. Evol. Microbiol.">
        <title>The Global Catalogue of Microorganisms (GCM) 10K type strain sequencing project: providing services to taxonomists for standard genome sequencing and annotation.</title>
        <authorList>
            <consortium name="The Broad Institute Genomics Platform"/>
            <consortium name="The Broad Institute Genome Sequencing Center for Infectious Disease"/>
            <person name="Wu L."/>
            <person name="Ma J."/>
        </authorList>
    </citation>
    <scope>NUCLEOTIDE SEQUENCE [LARGE SCALE GENOMIC DNA]</scope>
    <source>
        <strain evidence="9">NBRC 105830</strain>
    </source>
</reference>
<dbReference type="SUPFAM" id="SSF47928">
    <property type="entry name" value="N-terminal domain of the delta subunit of the F1F0-ATP synthase"/>
    <property type="match status" value="1"/>
</dbReference>
<keyword evidence="6 7" id="KW-0066">ATP synthesis</keyword>
<dbReference type="HAMAP" id="MF_01416">
    <property type="entry name" value="ATP_synth_delta_bact"/>
    <property type="match status" value="1"/>
</dbReference>
<evidence type="ECO:0000256" key="2">
    <source>
        <dbReference type="ARBA" id="ARBA00022448"/>
    </source>
</evidence>
<gene>
    <name evidence="7 8" type="primary">atpH</name>
    <name evidence="8" type="ORF">GCM10025862_23050</name>
</gene>
<keyword evidence="4 7" id="KW-0406">Ion transport</keyword>
<keyword evidence="2 7" id="KW-0813">Transport</keyword>